<dbReference type="Proteomes" id="UP000041254">
    <property type="component" value="Unassembled WGS sequence"/>
</dbReference>
<keyword evidence="4" id="KW-1185">Reference proteome</keyword>
<dbReference type="AlphaFoldDB" id="A0A0G4G252"/>
<dbReference type="VEuPathDB" id="CryptoDB:Vbra_16730"/>
<dbReference type="PhylomeDB" id="A0A0G4G252"/>
<dbReference type="InParanoid" id="A0A0G4G252"/>
<feature type="domain" description="TLDc" evidence="2">
    <location>
        <begin position="43"/>
        <end position="109"/>
    </location>
</feature>
<evidence type="ECO:0000313" key="3">
    <source>
        <dbReference type="EMBL" id="CEM21903.1"/>
    </source>
</evidence>
<evidence type="ECO:0000259" key="2">
    <source>
        <dbReference type="Pfam" id="PF07534"/>
    </source>
</evidence>
<reference evidence="3 4" key="1">
    <citation type="submission" date="2014-11" db="EMBL/GenBank/DDBJ databases">
        <authorList>
            <person name="Zhu J."/>
            <person name="Qi W."/>
            <person name="Song R."/>
        </authorList>
    </citation>
    <scope>NUCLEOTIDE SEQUENCE [LARGE SCALE GENOMIC DNA]</scope>
</reference>
<dbReference type="InterPro" id="IPR006571">
    <property type="entry name" value="TLDc_dom"/>
</dbReference>
<dbReference type="EMBL" id="CDMY01000545">
    <property type="protein sequence ID" value="CEM21903.1"/>
    <property type="molecule type" value="Genomic_DNA"/>
</dbReference>
<evidence type="ECO:0000313" key="4">
    <source>
        <dbReference type="Proteomes" id="UP000041254"/>
    </source>
</evidence>
<accession>A0A0G4G252</accession>
<dbReference type="Pfam" id="PF07534">
    <property type="entry name" value="TLD"/>
    <property type="match status" value="1"/>
</dbReference>
<evidence type="ECO:0000256" key="1">
    <source>
        <dbReference type="SAM" id="SignalP"/>
    </source>
</evidence>
<feature type="chain" id="PRO_5005189400" description="TLDc domain-containing protein" evidence="1">
    <location>
        <begin position="22"/>
        <end position="144"/>
    </location>
</feature>
<name>A0A0G4G252_VITBC</name>
<organism evidence="3 4">
    <name type="scientific">Vitrella brassicaformis (strain CCMP3155)</name>
    <dbReference type="NCBI Taxonomy" id="1169540"/>
    <lineage>
        <taxon>Eukaryota</taxon>
        <taxon>Sar</taxon>
        <taxon>Alveolata</taxon>
        <taxon>Colpodellida</taxon>
        <taxon>Vitrellaceae</taxon>
        <taxon>Vitrella</taxon>
    </lineage>
</organism>
<keyword evidence="1" id="KW-0732">Signal</keyword>
<proteinExistence type="predicted"/>
<sequence length="144" mass="15842">MATVLMMMILCVASTSVATEARPAQQVQLRGLQVSPPRNTSLSASEYEALVGLMGGDDTTQVTSLYRTSVHGTNYSDLLDNVGETKPLVFVVRKDKYVFGVYVSDGIQLPDDLTTWHNYGSDVSWFSVASTNRPRSRSTKRISM</sequence>
<gene>
    <name evidence="3" type="ORF">Vbra_16730</name>
</gene>
<feature type="signal peptide" evidence="1">
    <location>
        <begin position="1"/>
        <end position="21"/>
    </location>
</feature>
<dbReference type="OrthoDB" id="26679at2759"/>
<protein>
    <recommendedName>
        <fullName evidence="2">TLDc domain-containing protein</fullName>
    </recommendedName>
</protein>